<protein>
    <submittedName>
        <fullName evidence="2">Uncharacterized protein</fullName>
    </submittedName>
</protein>
<sequence length="123" mass="12689">APHAERAHPAGGGNPADRGRGAARSAVEGAGRGSAHGGARGGRRVFRLEPGPARGFGLHDLRQEPVQQGSDTGDPPGRPLEAPGQRWKPDRGPSLAQGEASERAAAAWKLWRLCLEPRGGVAG</sequence>
<feature type="compositionally biased region" description="Gly residues" evidence="1">
    <location>
        <begin position="30"/>
        <end position="40"/>
    </location>
</feature>
<evidence type="ECO:0000256" key="1">
    <source>
        <dbReference type="SAM" id="MobiDB-lite"/>
    </source>
</evidence>
<reference evidence="2" key="1">
    <citation type="submission" date="2014-05" db="EMBL/GenBank/DDBJ databases">
        <title>The transcriptome of the halophilic microalga Tetraselmis sp. GSL018 isolated from the Great Salt Lake, Utah.</title>
        <authorList>
            <person name="Jinkerson R.E."/>
            <person name="D'Adamo S."/>
            <person name="Posewitz M.C."/>
        </authorList>
    </citation>
    <scope>NUCLEOTIDE SEQUENCE</scope>
    <source>
        <strain evidence="2">GSL018</strain>
    </source>
</reference>
<feature type="non-terminal residue" evidence="2">
    <location>
        <position position="1"/>
    </location>
</feature>
<feature type="region of interest" description="Disordered" evidence="1">
    <location>
        <begin position="1"/>
        <end position="102"/>
    </location>
</feature>
<proteinExistence type="predicted"/>
<name>A0A061S702_9CHLO</name>
<accession>A0A061S702</accession>
<dbReference type="EMBL" id="GBEZ01006866">
    <property type="protein sequence ID" value="JAC78556.1"/>
    <property type="molecule type" value="Transcribed_RNA"/>
</dbReference>
<evidence type="ECO:0000313" key="2">
    <source>
        <dbReference type="EMBL" id="JAC78556.1"/>
    </source>
</evidence>
<dbReference type="AlphaFoldDB" id="A0A061S702"/>
<organism evidence="2">
    <name type="scientific">Tetraselmis sp. GSL018</name>
    <dbReference type="NCBI Taxonomy" id="582737"/>
    <lineage>
        <taxon>Eukaryota</taxon>
        <taxon>Viridiplantae</taxon>
        <taxon>Chlorophyta</taxon>
        <taxon>core chlorophytes</taxon>
        <taxon>Chlorodendrophyceae</taxon>
        <taxon>Chlorodendrales</taxon>
        <taxon>Chlorodendraceae</taxon>
        <taxon>Tetraselmis</taxon>
    </lineage>
</organism>
<gene>
    <name evidence="2" type="ORF">TSPGSL018_14833</name>
</gene>